<evidence type="ECO:0000256" key="2">
    <source>
        <dbReference type="SAM" id="SignalP"/>
    </source>
</evidence>
<feature type="signal peptide" evidence="2">
    <location>
        <begin position="1"/>
        <end position="21"/>
    </location>
</feature>
<dbReference type="InterPro" id="IPR038765">
    <property type="entry name" value="Papain-like_cys_pep_sf"/>
</dbReference>
<dbReference type="EMBL" id="LR214970">
    <property type="protein sequence ID" value="VEU60511.1"/>
    <property type="molecule type" value="Genomic_DNA"/>
</dbReference>
<dbReference type="SUPFAM" id="SSF54001">
    <property type="entry name" value="Cysteine proteinases"/>
    <property type="match status" value="1"/>
</dbReference>
<keyword evidence="2" id="KW-0732">Signal</keyword>
<feature type="region of interest" description="Disordered" evidence="1">
    <location>
        <begin position="30"/>
        <end position="50"/>
    </location>
</feature>
<feature type="chain" id="PRO_5018987492" description="Transglutaminase-like domain-containing protein" evidence="2">
    <location>
        <begin position="22"/>
        <end position="705"/>
    </location>
</feature>
<name>A0A449A8F7_9BACT</name>
<evidence type="ECO:0000313" key="4">
    <source>
        <dbReference type="EMBL" id="VEU60511.1"/>
    </source>
</evidence>
<dbReference type="Gene3D" id="3.10.620.30">
    <property type="match status" value="1"/>
</dbReference>
<dbReference type="InterPro" id="IPR002931">
    <property type="entry name" value="Transglutaminase-like"/>
</dbReference>
<accession>A0A449A8F7</accession>
<dbReference type="Pfam" id="PF01841">
    <property type="entry name" value="Transglut_core"/>
    <property type="match status" value="1"/>
</dbReference>
<evidence type="ECO:0000313" key="5">
    <source>
        <dbReference type="Proteomes" id="UP000290942"/>
    </source>
</evidence>
<organism evidence="4 5">
    <name type="scientific">Mycoplasmopsis bovigenitalium</name>
    <dbReference type="NCBI Taxonomy" id="2112"/>
    <lineage>
        <taxon>Bacteria</taxon>
        <taxon>Bacillati</taxon>
        <taxon>Mycoplasmatota</taxon>
        <taxon>Mycoplasmoidales</taxon>
        <taxon>Metamycoplasmataceae</taxon>
        <taxon>Mycoplasmopsis</taxon>
    </lineage>
</organism>
<dbReference type="AlphaFoldDB" id="A0A449A8F7"/>
<proteinExistence type="predicted"/>
<feature type="domain" description="Transglutaminase-like" evidence="3">
    <location>
        <begin position="257"/>
        <end position="344"/>
    </location>
</feature>
<dbReference type="Proteomes" id="UP000290942">
    <property type="component" value="Chromosome"/>
</dbReference>
<sequence length="705" mass="81019">MKNFKCKLLALGGVSSVVVLASQLVSCEVSQKQENKKTTNESPLSPATPIIKKETKPLTKLTPAAPIVNVNTKKTLPLTKLSDAKKSNQQNTAPIVNNNQKHPRKQTVDKSEISNQILSANLTGYNYYSDANYHLGFDDNIELKTDQELNLKLLNNSNQEVNGVNWYVRTYYPTDEVYEINQNLNINSSLSFVTPNIIKGNNNENKTKNVELWAYYQGHLYKANLKIYTKQESKNISEYEQSLNRVKELSKGWHNLSDVQKAKKAYEWLTTNVKYQEGQYLGDDQTAYSAIIQQASVYTGYAKGFKMFMDELNIPNMLITGDVGTERHIWNMVEIEGKWYHVDATWGIRTSFNNNINYNYFLINDYDLKFGRDYIKRFKYEQMGEKYRGIALENFITQREQVAKLVEKQLSPESKTNVLTLTTPYNAEFDNVVREGIFKKISNREKLHITKKQNRNFLTYTCILPRNNEHVKNTNIEIEKFANNVSSYILKIKTKNNDVELSNDNVFVQGAFIKKVEKQGSDYLVYLENFDNFGSAKVNIEVHKIGYKFNAYQKSFDFDVQRQGMPKAVFNPTDSNNGVLTNIDNSMEYRTYNNPWQGVTSNQIKLDNIGTIPISIRKKSSNTHFASEIQVINIEKGRDLDRIVKYYNGEVVGVGNTIQYRLKNSNGWTDINANKLANLTQGQYEFRVKPMPNKLASDVFTLTVN</sequence>
<reference evidence="4 5" key="1">
    <citation type="submission" date="2019-01" db="EMBL/GenBank/DDBJ databases">
        <authorList>
            <consortium name="Pathogen Informatics"/>
        </authorList>
    </citation>
    <scope>NUCLEOTIDE SEQUENCE [LARGE SCALE GENOMIC DNA]</scope>
    <source>
        <strain evidence="4 5">NCTC10122</strain>
    </source>
</reference>
<protein>
    <recommendedName>
        <fullName evidence="3">Transglutaminase-like domain-containing protein</fullName>
    </recommendedName>
</protein>
<dbReference type="NCBIfam" id="NF045980">
    <property type="entry name" value="MAG6410_fam_LP"/>
    <property type="match status" value="1"/>
</dbReference>
<feature type="region of interest" description="Disordered" evidence="1">
    <location>
        <begin position="80"/>
        <end position="111"/>
    </location>
</feature>
<feature type="compositionally biased region" description="Polar residues" evidence="1">
    <location>
        <begin position="87"/>
        <end position="100"/>
    </location>
</feature>
<dbReference type="RefSeq" id="WP_129687460.1">
    <property type="nucleotide sequence ID" value="NZ_LR214970.1"/>
</dbReference>
<evidence type="ECO:0000259" key="3">
    <source>
        <dbReference type="Pfam" id="PF01841"/>
    </source>
</evidence>
<evidence type="ECO:0000256" key="1">
    <source>
        <dbReference type="SAM" id="MobiDB-lite"/>
    </source>
</evidence>
<gene>
    <name evidence="4" type="ORF">NCTC10122_00103</name>
</gene>